<comment type="caution">
    <text evidence="1">The sequence shown here is derived from an EMBL/GenBank/DDBJ whole genome shotgun (WGS) entry which is preliminary data.</text>
</comment>
<sequence length="52" mass="5843">MQTNTLAPESRVNHGKLYVVEHNVKVHDLGMFDEEHLPLISQNAALRGDLGF</sequence>
<dbReference type="EMBL" id="MU003523">
    <property type="protein sequence ID" value="KAF2466760.1"/>
    <property type="molecule type" value="Genomic_DNA"/>
</dbReference>
<organism evidence="1 2">
    <name type="scientific">Lindgomyces ingoldianus</name>
    <dbReference type="NCBI Taxonomy" id="673940"/>
    <lineage>
        <taxon>Eukaryota</taxon>
        <taxon>Fungi</taxon>
        <taxon>Dikarya</taxon>
        <taxon>Ascomycota</taxon>
        <taxon>Pezizomycotina</taxon>
        <taxon>Dothideomycetes</taxon>
        <taxon>Pleosporomycetidae</taxon>
        <taxon>Pleosporales</taxon>
        <taxon>Lindgomycetaceae</taxon>
        <taxon>Lindgomyces</taxon>
    </lineage>
</organism>
<evidence type="ECO:0000313" key="1">
    <source>
        <dbReference type="EMBL" id="KAF2466760.1"/>
    </source>
</evidence>
<name>A0ACB6QKV0_9PLEO</name>
<gene>
    <name evidence="1" type="ORF">BDR25DRAFT_236671</name>
</gene>
<reference evidence="1" key="1">
    <citation type="journal article" date="2020" name="Stud. Mycol.">
        <title>101 Dothideomycetes genomes: a test case for predicting lifestyles and emergence of pathogens.</title>
        <authorList>
            <person name="Haridas S."/>
            <person name="Albert R."/>
            <person name="Binder M."/>
            <person name="Bloem J."/>
            <person name="Labutti K."/>
            <person name="Salamov A."/>
            <person name="Andreopoulos B."/>
            <person name="Baker S."/>
            <person name="Barry K."/>
            <person name="Bills G."/>
            <person name="Bluhm B."/>
            <person name="Cannon C."/>
            <person name="Castanera R."/>
            <person name="Culley D."/>
            <person name="Daum C."/>
            <person name="Ezra D."/>
            <person name="Gonzalez J."/>
            <person name="Henrissat B."/>
            <person name="Kuo A."/>
            <person name="Liang C."/>
            <person name="Lipzen A."/>
            <person name="Lutzoni F."/>
            <person name="Magnuson J."/>
            <person name="Mondo S."/>
            <person name="Nolan M."/>
            <person name="Ohm R."/>
            <person name="Pangilinan J."/>
            <person name="Park H.-J."/>
            <person name="Ramirez L."/>
            <person name="Alfaro M."/>
            <person name="Sun H."/>
            <person name="Tritt A."/>
            <person name="Yoshinaga Y."/>
            <person name="Zwiers L.-H."/>
            <person name="Turgeon B."/>
            <person name="Goodwin S."/>
            <person name="Spatafora J."/>
            <person name="Crous P."/>
            <person name="Grigoriev I."/>
        </authorList>
    </citation>
    <scope>NUCLEOTIDE SEQUENCE</scope>
    <source>
        <strain evidence="1">ATCC 200398</strain>
    </source>
</reference>
<accession>A0ACB6QKV0</accession>
<protein>
    <submittedName>
        <fullName evidence="1">Uncharacterized protein</fullName>
    </submittedName>
</protein>
<keyword evidence="2" id="KW-1185">Reference proteome</keyword>
<proteinExistence type="predicted"/>
<dbReference type="Proteomes" id="UP000799755">
    <property type="component" value="Unassembled WGS sequence"/>
</dbReference>
<evidence type="ECO:0000313" key="2">
    <source>
        <dbReference type="Proteomes" id="UP000799755"/>
    </source>
</evidence>